<evidence type="ECO:0000313" key="2">
    <source>
        <dbReference type="WBParaSite" id="PS1159_v2.g5099.t1"/>
    </source>
</evidence>
<accession>A0AC35GGR7</accession>
<organism evidence="1 2">
    <name type="scientific">Panagrolaimus sp. PS1159</name>
    <dbReference type="NCBI Taxonomy" id="55785"/>
    <lineage>
        <taxon>Eukaryota</taxon>
        <taxon>Metazoa</taxon>
        <taxon>Ecdysozoa</taxon>
        <taxon>Nematoda</taxon>
        <taxon>Chromadorea</taxon>
        <taxon>Rhabditida</taxon>
        <taxon>Tylenchina</taxon>
        <taxon>Panagrolaimomorpha</taxon>
        <taxon>Panagrolaimoidea</taxon>
        <taxon>Panagrolaimidae</taxon>
        <taxon>Panagrolaimus</taxon>
    </lineage>
</organism>
<evidence type="ECO:0000313" key="1">
    <source>
        <dbReference type="Proteomes" id="UP000887580"/>
    </source>
</evidence>
<name>A0AC35GGR7_9BILA</name>
<sequence length="372" mass="42555">MGWISRTTLLAIFKRTVLIASIPLIFLYIIVPSLFYLTPTFTQHIFFLNFVKVPFIDYQNLTSHGVKSLARHFFLQEKGAKILCNDQEPILGVWHVLPIELSKKFEGPIASGDRAALKNEEFEKLLSAESHGVVVYFHGNSFDRTNSHRVDLYNRLSAMNFHVLSIDYRGYGDSSGSSSEDGLVEDAHFIYNYVREKAPNAKIWVWGHSMGTGVSAKFVAELSDKGIAPYGTILESPFNNIYDAVKNHPFSKPWLFLGKWFDKIMIDRWVESGLKMESDKSIQRFKCPVLILHAADDHIIPINLGKKLAESAKKADIDVKFVEFEGNLGLRHKWIHRAPHFISIITEFFDYCEKQAEGKITHNKQKEVHIDH</sequence>
<protein>
    <submittedName>
        <fullName evidence="2">Serine aminopeptidase S33 domain-containing protein</fullName>
    </submittedName>
</protein>
<dbReference type="Proteomes" id="UP000887580">
    <property type="component" value="Unplaced"/>
</dbReference>
<dbReference type="WBParaSite" id="PS1159_v2.g5099.t1">
    <property type="protein sequence ID" value="PS1159_v2.g5099.t1"/>
    <property type="gene ID" value="PS1159_v2.g5099"/>
</dbReference>
<proteinExistence type="predicted"/>
<reference evidence="2" key="1">
    <citation type="submission" date="2022-11" db="UniProtKB">
        <authorList>
            <consortium name="WormBaseParasite"/>
        </authorList>
    </citation>
    <scope>IDENTIFICATION</scope>
</reference>